<dbReference type="InterPro" id="IPR016932">
    <property type="entry name" value="UCP029669"/>
</dbReference>
<dbReference type="Pfam" id="PF08857">
    <property type="entry name" value="ParBc_2"/>
    <property type="match status" value="1"/>
</dbReference>
<sequence length="211" mass="24836">MNDIQEYTSDLQIDNFSVVETSTLHPTQLCLGFREVQYRIGQFKEMSSEDLDAYLKENYLPVVIGPDKRPYVVDHHHRARAIELTDMRDTVYIKVLKNCSEWQERDFWLLMRENAWVYLFDKDGNPAGIEEIPSRLEGLQDDKFRSLAWAVRKAGAYEKSDKPFQEFLWGNFFRQQMDFEDTEEGFQAAVNQAIELCKTHEAKHLPGFIKK</sequence>
<proteinExistence type="predicted"/>
<reference evidence="1" key="1">
    <citation type="submission" date="2018-01" db="EMBL/GenBank/DDBJ databases">
        <title>Genomic characterization of Leptospira inadai serogroup Lyme isolated from captured rat in Brazil and comparative analysis with human reference strain.</title>
        <authorList>
            <person name="Moreno L.Z."/>
            <person name="Loureiro A.P."/>
            <person name="Miraglia F."/>
            <person name="Kremer F.S."/>
            <person name="Eslabao M.R."/>
            <person name="Dellagostin O.A."/>
            <person name="Lilenbaum W."/>
            <person name="Moreno A.M."/>
        </authorList>
    </citation>
    <scope>NUCLEOTIDE SEQUENCE [LARGE SCALE GENOMIC DNA]</scope>
    <source>
        <strain evidence="1">M34/99</strain>
    </source>
</reference>
<dbReference type="EMBL" id="MCRM02000009">
    <property type="protein sequence ID" value="PNV75066.1"/>
    <property type="molecule type" value="Genomic_DNA"/>
</dbReference>
<dbReference type="InterPro" id="IPR036086">
    <property type="entry name" value="ParB/Sulfiredoxin_sf"/>
</dbReference>
<dbReference type="PIRSF" id="PIRSF029669">
    <property type="entry name" value="UCP029669"/>
    <property type="match status" value="1"/>
</dbReference>
<organism evidence="1 2">
    <name type="scientific">Leptospira inadai serovar Lyme</name>
    <dbReference type="NCBI Taxonomy" id="293084"/>
    <lineage>
        <taxon>Bacteria</taxon>
        <taxon>Pseudomonadati</taxon>
        <taxon>Spirochaetota</taxon>
        <taxon>Spirochaetia</taxon>
        <taxon>Leptospirales</taxon>
        <taxon>Leptospiraceae</taxon>
        <taxon>Leptospira</taxon>
    </lineage>
</organism>
<name>A0ABX4YII0_9LEPT</name>
<dbReference type="Gene3D" id="1.10.8.10">
    <property type="entry name" value="DNA helicase RuvA subunit, C-terminal domain"/>
    <property type="match status" value="1"/>
</dbReference>
<dbReference type="InterPro" id="IPR014956">
    <property type="entry name" value="ParBc_2"/>
</dbReference>
<evidence type="ECO:0000313" key="2">
    <source>
        <dbReference type="Proteomes" id="UP000094669"/>
    </source>
</evidence>
<comment type="caution">
    <text evidence="1">The sequence shown here is derived from an EMBL/GenBank/DDBJ whole genome shotgun (WGS) entry which is preliminary data.</text>
</comment>
<gene>
    <name evidence="1" type="ORF">BES34_010940</name>
</gene>
<dbReference type="SUPFAM" id="SSF110849">
    <property type="entry name" value="ParB/Sulfiredoxin"/>
    <property type="match status" value="1"/>
</dbReference>
<keyword evidence="2" id="KW-1185">Reference proteome</keyword>
<dbReference type="Gene3D" id="3.90.1530.10">
    <property type="entry name" value="Conserved hypothetical protein from pyrococcus furiosus pfu- 392566-001, ParB domain"/>
    <property type="match status" value="1"/>
</dbReference>
<protein>
    <submittedName>
        <fullName evidence="1">Chromosome partitioning protein ParB</fullName>
    </submittedName>
</protein>
<accession>A0ABX4YII0</accession>
<evidence type="ECO:0000313" key="1">
    <source>
        <dbReference type="EMBL" id="PNV75066.1"/>
    </source>
</evidence>
<dbReference type="RefSeq" id="WP_010415004.1">
    <property type="nucleotide sequence ID" value="NZ_MCRM02000009.1"/>
</dbReference>
<dbReference type="Proteomes" id="UP000094669">
    <property type="component" value="Unassembled WGS sequence"/>
</dbReference>
<dbReference type="CDD" id="cd16390">
    <property type="entry name" value="ParB_N_Srx_like"/>
    <property type="match status" value="1"/>
</dbReference>